<sequence length="1172" mass="135543">MKKTLSKHFLHEHTLELNDKAEEKCKGKCRVCREPITDWQYYRCSKCPDIRIHTHSCSQIPLQFDHHPFQPHPHHTLYLSDKLLPSHFCYACGGNCYGRDFFIYRCLASDFALHVKCALLTPTPTAIATKNNHHNKKIQFQFQHQNDQPNHPHPFILCHKDQNLIYKCTCCDLVINEDCVYVCLQCKGLLHNSCLELPWEIKHPFHSSHPLVLRSRPGSYDREFICSVCCQRRHGFAYHCFKCKFVVDVHCACLIPEHGHTHIEQFKHSHPLFLCHNNNKNENLIHSYTCYACWRPLNDSIYFCPECCALLHESCANLPPEIEHLLHPHHTLTLHYHHRHSQVNTRNLKCGVCLSDCHGFFYECSHCEWYMDVRCAFLSKPTIMSRSKIHHHPLALIFAETARVGCKTCAKFCPHSPLFRCVWCNFSHHVHCISALPPTLKYNNHIHRLTFTNSPIKDHQDEDDEAELYCDACEKRRDLPQATYYCEKCHYVAHPHCVVSEIIHILEEKWSKHENVEEPPALTLKEFLDSFSEDENKEVKGVFEAYRRDVRGKTGIFKNIENSELRRSTHLDKVSARVMKKLIFEVDVAMPWENWDSTSKVIKDGNYMILENQVSILKVLFSKYGDFSNRSRLSTKAIMLFIMTVCEAVYNMCNTKVVDITTSLLLTWFHSFALAQYANFEIMFVIARLTKLVRAHFGLQADHDVPVDLNLAGLSVQIAKQLAVIDSKALAIVKQDGETDDLRKKVDSMQLTISKLDEAIQELENNKQAIEKKKQALGKKKQKHALEKEKEALEKNKKALLKTLEEKCGPLVVTLKEILDSFTENENEEVQGLFESYRRDVREGAILPKIFLSLYEDADEDKNKKICMAVAMEKFFSEVEVEVAMPWENWDSTSKVIKDGNYMILKNQVSTLKDLFSKYGDFSNRLKLSTKANTLFMMDEYDKIDMIKVLMKKFVSEVEVTLPWENWDSTSKVIEDGNYMILENRVSILEALLSKYGDLSKSSRLGTKATMSFTMTVCEAAHDMCSTKIRDITTSQFLIWLLSFTLAQYAGFEIQFVIACLTKLVRTHFGLQADDDIRIELELAKMGVPIATQLSVVDSKELTNIEQDGETDDDLWKKVSLQLTIMKLDDAIEDLKKKKQALLKLQEDRCLRKEFLINVLELERQMAGASLL</sequence>
<feature type="domain" description="DC1" evidence="3">
    <location>
        <begin position="204"/>
        <end position="252"/>
    </location>
</feature>
<proteinExistence type="predicted"/>
<keyword evidence="2" id="KW-0175">Coiled coil</keyword>
<feature type="coiled-coil region" evidence="2">
    <location>
        <begin position="746"/>
        <end position="806"/>
    </location>
</feature>
<evidence type="ECO:0000256" key="1">
    <source>
        <dbReference type="ARBA" id="ARBA00022737"/>
    </source>
</evidence>
<keyword evidence="1" id="KW-0677">Repeat</keyword>
<evidence type="ECO:0000256" key="2">
    <source>
        <dbReference type="SAM" id="Coils"/>
    </source>
</evidence>
<protein>
    <recommendedName>
        <fullName evidence="3">DC1 domain-containing protein</fullName>
    </recommendedName>
</protein>
<reference evidence="4 5" key="1">
    <citation type="journal article" date="2018" name="Proc. Natl. Acad. Sci. U.S.A.">
        <title>Draft genome sequence of Camellia sinensis var. sinensis provides insights into the evolution of the tea genome and tea quality.</title>
        <authorList>
            <person name="Wei C."/>
            <person name="Yang H."/>
            <person name="Wang S."/>
            <person name="Zhao J."/>
            <person name="Liu C."/>
            <person name="Gao L."/>
            <person name="Xia E."/>
            <person name="Lu Y."/>
            <person name="Tai Y."/>
            <person name="She G."/>
            <person name="Sun J."/>
            <person name="Cao H."/>
            <person name="Tong W."/>
            <person name="Gao Q."/>
            <person name="Li Y."/>
            <person name="Deng W."/>
            <person name="Jiang X."/>
            <person name="Wang W."/>
            <person name="Chen Q."/>
            <person name="Zhang S."/>
            <person name="Li H."/>
            <person name="Wu J."/>
            <person name="Wang P."/>
            <person name="Li P."/>
            <person name="Shi C."/>
            <person name="Zheng F."/>
            <person name="Jian J."/>
            <person name="Huang B."/>
            <person name="Shan D."/>
            <person name="Shi M."/>
            <person name="Fang C."/>
            <person name="Yue Y."/>
            <person name="Li F."/>
            <person name="Li D."/>
            <person name="Wei S."/>
            <person name="Han B."/>
            <person name="Jiang C."/>
            <person name="Yin Y."/>
            <person name="Xia T."/>
            <person name="Zhang Z."/>
            <person name="Bennetzen J.L."/>
            <person name="Zhao S."/>
            <person name="Wan X."/>
        </authorList>
    </citation>
    <scope>NUCLEOTIDE SEQUENCE [LARGE SCALE GENOMIC DNA]</scope>
    <source>
        <strain evidence="5">cv. Shuchazao</strain>
        <tissue evidence="4">Leaf</tissue>
    </source>
</reference>
<organism evidence="4 5">
    <name type="scientific">Camellia sinensis var. sinensis</name>
    <name type="common">China tea</name>
    <dbReference type="NCBI Taxonomy" id="542762"/>
    <lineage>
        <taxon>Eukaryota</taxon>
        <taxon>Viridiplantae</taxon>
        <taxon>Streptophyta</taxon>
        <taxon>Embryophyta</taxon>
        <taxon>Tracheophyta</taxon>
        <taxon>Spermatophyta</taxon>
        <taxon>Magnoliopsida</taxon>
        <taxon>eudicotyledons</taxon>
        <taxon>Gunneridae</taxon>
        <taxon>Pentapetalae</taxon>
        <taxon>asterids</taxon>
        <taxon>Ericales</taxon>
        <taxon>Theaceae</taxon>
        <taxon>Camellia</taxon>
    </lineage>
</organism>
<feature type="coiled-coil region" evidence="2">
    <location>
        <begin position="1118"/>
        <end position="1148"/>
    </location>
</feature>
<dbReference type="SUPFAM" id="SSF57889">
    <property type="entry name" value="Cysteine-rich domain"/>
    <property type="match status" value="4"/>
</dbReference>
<dbReference type="Pfam" id="PF03107">
    <property type="entry name" value="C1_2"/>
    <property type="match status" value="2"/>
</dbReference>
<gene>
    <name evidence="4" type="ORF">TEA_005558</name>
</gene>
<dbReference type="AlphaFoldDB" id="A0A4S4ETF5"/>
<dbReference type="EMBL" id="SDRB02002072">
    <property type="protein sequence ID" value="THG20173.1"/>
    <property type="molecule type" value="Genomic_DNA"/>
</dbReference>
<dbReference type="PANTHER" id="PTHR46288">
    <property type="entry name" value="PHORBOL-ESTER/DAG-TYPE DOMAIN-CONTAINING PROTEIN"/>
    <property type="match status" value="1"/>
</dbReference>
<evidence type="ECO:0000259" key="3">
    <source>
        <dbReference type="Pfam" id="PF03107"/>
    </source>
</evidence>
<accession>A0A4S4ETF5</accession>
<evidence type="ECO:0000313" key="5">
    <source>
        <dbReference type="Proteomes" id="UP000306102"/>
    </source>
</evidence>
<dbReference type="InterPro" id="IPR046349">
    <property type="entry name" value="C1-like_sf"/>
</dbReference>
<comment type="caution">
    <text evidence="4">The sequence shown here is derived from an EMBL/GenBank/DDBJ whole genome shotgun (WGS) entry which is preliminary data.</text>
</comment>
<keyword evidence="5" id="KW-1185">Reference proteome</keyword>
<dbReference type="STRING" id="542762.A0A4S4ETF5"/>
<dbReference type="Proteomes" id="UP000306102">
    <property type="component" value="Unassembled WGS sequence"/>
</dbReference>
<dbReference type="PANTHER" id="PTHR46288:SF27">
    <property type="entry name" value="CYSTEINE_HISTIDINE-RICH C1 DOMAIN FAMILY PROTEIN"/>
    <property type="match status" value="1"/>
</dbReference>
<feature type="domain" description="DC1" evidence="3">
    <location>
        <begin position="266"/>
        <end position="316"/>
    </location>
</feature>
<name>A0A4S4ETF5_CAMSN</name>
<dbReference type="CDD" id="cd20805">
    <property type="entry name" value="C1_DGK_rpt2"/>
    <property type="match status" value="1"/>
</dbReference>
<evidence type="ECO:0000313" key="4">
    <source>
        <dbReference type="EMBL" id="THG20173.1"/>
    </source>
</evidence>
<dbReference type="InterPro" id="IPR004146">
    <property type="entry name" value="DC1"/>
</dbReference>